<evidence type="ECO:0000313" key="9">
    <source>
        <dbReference type="RefSeq" id="XP_010251636.1"/>
    </source>
</evidence>
<dbReference type="PANTHER" id="PTHR31669">
    <property type="entry name" value="PROTEIN FAR1-RELATED SEQUENCE 10-RELATED"/>
    <property type="match status" value="1"/>
</dbReference>
<dbReference type="Pfam" id="PF10551">
    <property type="entry name" value="MULE"/>
    <property type="match status" value="1"/>
</dbReference>
<keyword evidence="4 6" id="KW-0862">Zinc</keyword>
<dbReference type="AlphaFoldDB" id="A0A1U7ZS34"/>
<dbReference type="GO" id="GO:0008270">
    <property type="term" value="F:zinc ion binding"/>
    <property type="evidence" value="ECO:0007669"/>
    <property type="project" value="UniProtKB-UniRule"/>
</dbReference>
<comment type="similarity">
    <text evidence="1 6">Belongs to the FHY3/FAR1 family.</text>
</comment>
<protein>
    <recommendedName>
        <fullName evidence="6">Protein FAR1-RELATED SEQUENCE</fullName>
    </recommendedName>
</protein>
<dbReference type="InterPro" id="IPR018289">
    <property type="entry name" value="MULE_transposase_dom"/>
</dbReference>
<dbReference type="OMA" id="YIVKEWE"/>
<feature type="domain" description="SWIM-type" evidence="7">
    <location>
        <begin position="517"/>
        <end position="553"/>
    </location>
</feature>
<dbReference type="InterPro" id="IPR031052">
    <property type="entry name" value="FHY3/FAR1"/>
</dbReference>
<evidence type="ECO:0000256" key="5">
    <source>
        <dbReference type="PROSITE-ProRule" id="PRU00325"/>
    </source>
</evidence>
<dbReference type="GO" id="GO:0006355">
    <property type="term" value="P:regulation of DNA-templated transcription"/>
    <property type="evidence" value="ECO:0007669"/>
    <property type="project" value="UniProtKB-UniRule"/>
</dbReference>
<dbReference type="RefSeq" id="XP_010251636.1">
    <property type="nucleotide sequence ID" value="XM_010253334.1"/>
</dbReference>
<evidence type="ECO:0000313" key="8">
    <source>
        <dbReference type="Proteomes" id="UP000189703"/>
    </source>
</evidence>
<evidence type="ECO:0000256" key="1">
    <source>
        <dbReference type="ARBA" id="ARBA00005889"/>
    </source>
</evidence>
<dbReference type="KEGG" id="nnu:104593474"/>
<evidence type="ECO:0000259" key="7">
    <source>
        <dbReference type="PROSITE" id="PS50966"/>
    </source>
</evidence>
<dbReference type="GO" id="GO:0005634">
    <property type="term" value="C:nucleus"/>
    <property type="evidence" value="ECO:0007669"/>
    <property type="project" value="UniProtKB-SubCell"/>
</dbReference>
<keyword evidence="8" id="KW-1185">Reference proteome</keyword>
<evidence type="ECO:0000256" key="2">
    <source>
        <dbReference type="ARBA" id="ARBA00022723"/>
    </source>
</evidence>
<evidence type="ECO:0000256" key="6">
    <source>
        <dbReference type="RuleBase" id="RU367018"/>
    </source>
</evidence>
<proteinExistence type="inferred from homology"/>
<dbReference type="InterPro" id="IPR004330">
    <property type="entry name" value="FAR1_DNA_bnd_dom"/>
</dbReference>
<sequence length="650" mass="75213">MSFSTMDIGLTEDDAFFEPYLGMEFDSHEEAYSFYEEYASCVGFTAKKKNTSRSRRTGTFIDANFACYRQGSKIAKPGVVNPRPTHRTDCKASMHVKRRQNGKWYVYNFVKEHNHELLPAQAYHFRSRRCMDAISKKHLEFLHAGQVQISKICAAMPNQCDGDQTVGFVELVRNQMKKARLAIKPEEAQALLDYFIRMQEENANFFYVIDLNDEQRLKNVFWVDSKARHDYFSFGDVVCFDTTYLTKRCNLPFVSFIGMNHQYVPILFGCALLADNTPSTFVWLMQMWFRAMGAVAPKVIVTDQDKSMKAAVAEVLPSTCHRFCLGNILRDVPEKLSHVMKRNENFIEEFKKCISKSWTEEEFETQWWEMIHTFELGEDEWIKSLYEDRKHWVPVFMKDTSFVGMSTAQRSESMNSFFENYVHKETTLKDLLVQFNVFIQDGRDEESRVNSDTWLPMPSLKSHSPYEKQMSTVYPHEIFQKFQLEVLGTVACHPRKEKEDGSKKIYRVHDFEAQEEFTVAWDETKSEVCCLCRLFEHKGFLCRHAMVVLQCSAVVEIPSKYILKGWMKDAGSRHIMGQRLEEVGSRAERCNNLCHRALKLGIEASLSQESYNIALHAIEEAIGKCAIVNNPIIHSANPSISDLHGYSGAQ</sequence>
<dbReference type="InterPro" id="IPR006564">
    <property type="entry name" value="Znf_PMZ"/>
</dbReference>
<dbReference type="GeneID" id="104593474"/>
<dbReference type="Proteomes" id="UP000189703">
    <property type="component" value="Unplaced"/>
</dbReference>
<keyword evidence="6" id="KW-0539">Nucleus</keyword>
<dbReference type="PROSITE" id="PS50966">
    <property type="entry name" value="ZF_SWIM"/>
    <property type="match status" value="1"/>
</dbReference>
<dbReference type="InterPro" id="IPR007527">
    <property type="entry name" value="Znf_SWIM"/>
</dbReference>
<keyword evidence="3 5" id="KW-0863">Zinc-finger</keyword>
<dbReference type="PANTHER" id="PTHR31669:SF21">
    <property type="entry name" value="PROTEIN FAR-RED IMPAIRED RESPONSE 1"/>
    <property type="match status" value="1"/>
</dbReference>
<comment type="function">
    <text evidence="6">Putative transcription activator involved in regulating light control of development.</text>
</comment>
<evidence type="ECO:0000256" key="4">
    <source>
        <dbReference type="ARBA" id="ARBA00022833"/>
    </source>
</evidence>
<reference evidence="9 10" key="1">
    <citation type="submission" date="2025-04" db="UniProtKB">
        <authorList>
            <consortium name="RefSeq"/>
        </authorList>
    </citation>
    <scope>IDENTIFICATION</scope>
</reference>
<dbReference type="SMART" id="SM00575">
    <property type="entry name" value="ZnF_PMZ"/>
    <property type="match status" value="1"/>
</dbReference>
<comment type="subcellular location">
    <subcellularLocation>
        <location evidence="6">Nucleus</location>
    </subcellularLocation>
</comment>
<evidence type="ECO:0000313" key="10">
    <source>
        <dbReference type="RefSeq" id="XP_010251637.1"/>
    </source>
</evidence>
<dbReference type="Pfam" id="PF03101">
    <property type="entry name" value="FAR1"/>
    <property type="match status" value="1"/>
</dbReference>
<dbReference type="RefSeq" id="XP_010251637.1">
    <property type="nucleotide sequence ID" value="XM_010253335.1"/>
</dbReference>
<gene>
    <name evidence="9 10" type="primary">LOC104593474</name>
</gene>
<organism evidence="8 10">
    <name type="scientific">Nelumbo nucifera</name>
    <name type="common">Sacred lotus</name>
    <dbReference type="NCBI Taxonomy" id="4432"/>
    <lineage>
        <taxon>Eukaryota</taxon>
        <taxon>Viridiplantae</taxon>
        <taxon>Streptophyta</taxon>
        <taxon>Embryophyta</taxon>
        <taxon>Tracheophyta</taxon>
        <taxon>Spermatophyta</taxon>
        <taxon>Magnoliopsida</taxon>
        <taxon>Proteales</taxon>
        <taxon>Nelumbonaceae</taxon>
        <taxon>Nelumbo</taxon>
    </lineage>
</organism>
<evidence type="ECO:0000256" key="3">
    <source>
        <dbReference type="ARBA" id="ARBA00022771"/>
    </source>
</evidence>
<keyword evidence="2 6" id="KW-0479">Metal-binding</keyword>
<name>A0A1U7ZS34_NELNU</name>
<accession>A0A1U7ZS34</accession>
<dbReference type="Pfam" id="PF04434">
    <property type="entry name" value="SWIM"/>
    <property type="match status" value="1"/>
</dbReference>
<dbReference type="OrthoDB" id="1927586at2759"/>
<dbReference type="STRING" id="4432.A0A1U7ZS34"/>